<dbReference type="GO" id="GO:0008168">
    <property type="term" value="F:methyltransferase activity"/>
    <property type="evidence" value="ECO:0007669"/>
    <property type="project" value="UniProtKB-KW"/>
</dbReference>
<dbReference type="EMBL" id="FUWJ01000007">
    <property type="protein sequence ID" value="SKA25830.1"/>
    <property type="molecule type" value="Genomic_DNA"/>
</dbReference>
<dbReference type="SUPFAM" id="SSF53335">
    <property type="entry name" value="S-adenosyl-L-methionine-dependent methyltransferases"/>
    <property type="match status" value="1"/>
</dbReference>
<evidence type="ECO:0000256" key="1">
    <source>
        <dbReference type="SAM" id="Coils"/>
    </source>
</evidence>
<evidence type="ECO:0000313" key="3">
    <source>
        <dbReference type="Proteomes" id="UP000190092"/>
    </source>
</evidence>
<sequence>MALTPENGSVVTLEQKLGRLGLDDRRRTVHRFLPLEDGFGLEIAPNWAPIVTKSEGDVLYCDYLTYEQLLEREKTNPGRIEYGLKVQRLDFVWQVGRTLEQCSGDVGKFDYVVSCHVFEHVPNFLEYLYQVRAVLKDDGVIAMVLPDIRGSGEYFRRETNAADLINSYLLGQSSPSPGQVYDGLQNLFAFENVPLRGLSLADVKRLFTDIDCYNAALRASTEYVDVHCWAFSKDGFSAVARELGSIGLFDFEIEEIESNPLTQTGHGSEFYVKLRPTAPPRPSHHLTLKQNDPLLARISSLEEELRAVVEAREQLARDKGALELEIARVSTHSERAFQEAVAAQDLLKAEKVAAETALSQAVAHGERAFQEALAAQDLLKWEKAAAESNLEQALVTNERLKADRNLLEHKLSGLERAALVKLGRRLGLVPSSWDP</sequence>
<dbReference type="Gene3D" id="3.40.50.150">
    <property type="entry name" value="Vaccinia Virus protein VP39"/>
    <property type="match status" value="1"/>
</dbReference>
<keyword evidence="2" id="KW-0808">Transferase</keyword>
<keyword evidence="1" id="KW-0175">Coiled coil</keyword>
<dbReference type="GO" id="GO:0032259">
    <property type="term" value="P:methylation"/>
    <property type="evidence" value="ECO:0007669"/>
    <property type="project" value="UniProtKB-KW"/>
</dbReference>
<dbReference type="OrthoDB" id="210346at2"/>
<dbReference type="AlphaFoldDB" id="A0A1T4SC09"/>
<feature type="coiled-coil region" evidence="1">
    <location>
        <begin position="383"/>
        <end position="417"/>
    </location>
</feature>
<proteinExistence type="predicted"/>
<evidence type="ECO:0000313" key="2">
    <source>
        <dbReference type="EMBL" id="SKA25830.1"/>
    </source>
</evidence>
<dbReference type="Pfam" id="PF13489">
    <property type="entry name" value="Methyltransf_23"/>
    <property type="match status" value="1"/>
</dbReference>
<dbReference type="Proteomes" id="UP000190092">
    <property type="component" value="Unassembled WGS sequence"/>
</dbReference>
<name>A0A1T4SC09_9HYPH</name>
<dbReference type="InterPro" id="IPR029063">
    <property type="entry name" value="SAM-dependent_MTases_sf"/>
</dbReference>
<reference evidence="3" key="1">
    <citation type="submission" date="2017-02" db="EMBL/GenBank/DDBJ databases">
        <authorList>
            <person name="Varghese N."/>
            <person name="Submissions S."/>
        </authorList>
    </citation>
    <scope>NUCLEOTIDE SEQUENCE [LARGE SCALE GENOMIC DNA]</scope>
    <source>
        <strain evidence="3">ATCC 27094</strain>
    </source>
</reference>
<keyword evidence="3" id="KW-1185">Reference proteome</keyword>
<dbReference type="RefSeq" id="WP_085936223.1">
    <property type="nucleotide sequence ID" value="NZ_FUWJ01000007.1"/>
</dbReference>
<keyword evidence="2" id="KW-0489">Methyltransferase</keyword>
<accession>A0A1T4SC09</accession>
<gene>
    <name evidence="2" type="ORF">SAMN02745126_04573</name>
</gene>
<organism evidence="2 3">
    <name type="scientific">Enhydrobacter aerosaccus</name>
    <dbReference type="NCBI Taxonomy" id="225324"/>
    <lineage>
        <taxon>Bacteria</taxon>
        <taxon>Pseudomonadati</taxon>
        <taxon>Pseudomonadota</taxon>
        <taxon>Alphaproteobacteria</taxon>
        <taxon>Hyphomicrobiales</taxon>
        <taxon>Enhydrobacter</taxon>
    </lineage>
</organism>
<protein>
    <submittedName>
        <fullName evidence="2">Methyltransferase domain-containing protein</fullName>
    </submittedName>
</protein>
<dbReference type="STRING" id="225324.SAMN02745126_04573"/>